<proteinExistence type="predicted"/>
<reference evidence="1 2" key="1">
    <citation type="journal article" date="2023" name="J. Hered.">
        <title>Chromosome-level genome of the wood stork (Mycteria americana) provides insight into avian chromosome evolution.</title>
        <authorList>
            <person name="Flamio R. Jr."/>
            <person name="Ramstad K.M."/>
        </authorList>
    </citation>
    <scope>NUCLEOTIDE SEQUENCE [LARGE SCALE GENOMIC DNA]</scope>
    <source>
        <strain evidence="1">JAX WOST 10</strain>
    </source>
</reference>
<evidence type="ECO:0000313" key="1">
    <source>
        <dbReference type="EMBL" id="KAK4832709.1"/>
    </source>
</evidence>
<sequence length="66" mass="8057">MELTQLDVAEYEFRCRLWASLGLNPHKTATKEREILEQQQRERYDISFHSMCMFCDQEFTGNRFDY</sequence>
<comment type="caution">
    <text evidence="1">The sequence shown here is derived from an EMBL/GenBank/DDBJ whole genome shotgun (WGS) entry which is preliminary data.</text>
</comment>
<dbReference type="EMBL" id="JAUNZN010000001">
    <property type="protein sequence ID" value="KAK4832709.1"/>
    <property type="molecule type" value="Genomic_DNA"/>
</dbReference>
<keyword evidence="2" id="KW-1185">Reference proteome</keyword>
<evidence type="ECO:0000313" key="2">
    <source>
        <dbReference type="Proteomes" id="UP001333110"/>
    </source>
</evidence>
<dbReference type="AlphaFoldDB" id="A0AAN7NX53"/>
<dbReference type="Proteomes" id="UP001333110">
    <property type="component" value="Unassembled WGS sequence"/>
</dbReference>
<gene>
    <name evidence="1" type="ORF">QYF61_025170</name>
</gene>
<accession>A0AAN7NX53</accession>
<protein>
    <submittedName>
        <fullName evidence="1">Uncharacterized protein</fullName>
    </submittedName>
</protein>
<organism evidence="1 2">
    <name type="scientific">Mycteria americana</name>
    <name type="common">Wood stork</name>
    <dbReference type="NCBI Taxonomy" id="33587"/>
    <lineage>
        <taxon>Eukaryota</taxon>
        <taxon>Metazoa</taxon>
        <taxon>Chordata</taxon>
        <taxon>Craniata</taxon>
        <taxon>Vertebrata</taxon>
        <taxon>Euteleostomi</taxon>
        <taxon>Archelosauria</taxon>
        <taxon>Archosauria</taxon>
        <taxon>Dinosauria</taxon>
        <taxon>Saurischia</taxon>
        <taxon>Theropoda</taxon>
        <taxon>Coelurosauria</taxon>
        <taxon>Aves</taxon>
        <taxon>Neognathae</taxon>
        <taxon>Neoaves</taxon>
        <taxon>Aequornithes</taxon>
        <taxon>Ciconiiformes</taxon>
        <taxon>Ciconiidae</taxon>
        <taxon>Mycteria</taxon>
    </lineage>
</organism>
<name>A0AAN7NX53_MYCAM</name>